<name>A0ABU5YSU4_9MYCO</name>
<dbReference type="Gene3D" id="3.30.300.30">
    <property type="match status" value="1"/>
</dbReference>
<proteinExistence type="predicted"/>
<dbReference type="EMBL" id="JAYJJQ010000002">
    <property type="protein sequence ID" value="MEB3068092.1"/>
    <property type="molecule type" value="Genomic_DNA"/>
</dbReference>
<dbReference type="InterPro" id="IPR042099">
    <property type="entry name" value="ANL_N_sf"/>
</dbReference>
<dbReference type="Gene3D" id="3.40.50.12780">
    <property type="entry name" value="N-terminal domain of ligase-like"/>
    <property type="match status" value="1"/>
</dbReference>
<dbReference type="RefSeq" id="WP_225397174.1">
    <property type="nucleotide sequence ID" value="NZ_JAYJJQ010000002.1"/>
</dbReference>
<protein>
    <submittedName>
        <fullName evidence="2">Class I adenylate-forming enzyme family protein</fullName>
    </submittedName>
</protein>
<evidence type="ECO:0000259" key="1">
    <source>
        <dbReference type="Pfam" id="PF00501"/>
    </source>
</evidence>
<feature type="domain" description="AMP-dependent synthetase/ligase" evidence="1">
    <location>
        <begin position="13"/>
        <end position="367"/>
    </location>
</feature>
<sequence length="517" mass="54397">MPDTATIDALVRSRAATYADKPVVIDPDTRLSYAGLDTSSRELAAVLVQAGVVKGTRVGLIMPNSVAWVRTAIAVTRIGAVLVPLSTLLTPSELRAQLRAAAVQVLIGVEEFRGHRYLDGLPNERSVDLPALQQVWPTERLAAAAAEPGPVRVLDAMIESVTPSDPLVVMFTSGSSGPPKGVLHSHGSALGAVASGLAARCITADTRLYLPMPFFWVGGLGGGVLSALLAGATLVTEEIPRPQTTLSLLESERVTLFRGWPDQAQELARHAGSADLSALRPGSLEALLPAALRSEPGARANLFGMTESFGPYCGYPADTDLPAAARGSCGKPFAGMEVRIVDPDTGLPVAAGTAGEIQLRGPHTLRGICGHSREDIFTVDGYYRTGDLGRLDDDGFLFYHGRSDDMFKVSGATVYPSEVERALRAIDGVTAAFVASVPEGDRFQVGAAVCGDGLTVEWLREQARTLLSAFKVPTVWLLVAGPDAVPRGPTGKVDKRRLRELLTAVSASDPVNQGAGP</sequence>
<evidence type="ECO:0000313" key="2">
    <source>
        <dbReference type="EMBL" id="MEB3068092.1"/>
    </source>
</evidence>
<dbReference type="SUPFAM" id="SSF56801">
    <property type="entry name" value="Acetyl-CoA synthetase-like"/>
    <property type="match status" value="1"/>
</dbReference>
<dbReference type="PANTHER" id="PTHR43767">
    <property type="entry name" value="LONG-CHAIN-FATTY-ACID--COA LIGASE"/>
    <property type="match status" value="1"/>
</dbReference>
<dbReference type="InterPro" id="IPR045851">
    <property type="entry name" value="AMP-bd_C_sf"/>
</dbReference>
<dbReference type="InterPro" id="IPR050237">
    <property type="entry name" value="ATP-dep_AMP-bd_enzyme"/>
</dbReference>
<accession>A0ABU5YSU4</accession>
<evidence type="ECO:0000313" key="3">
    <source>
        <dbReference type="Proteomes" id="UP001299283"/>
    </source>
</evidence>
<organism evidence="2 3">
    <name type="scientific">[Mycobacterium] vasticus</name>
    <dbReference type="NCBI Taxonomy" id="2875777"/>
    <lineage>
        <taxon>Bacteria</taxon>
        <taxon>Bacillati</taxon>
        <taxon>Actinomycetota</taxon>
        <taxon>Actinomycetes</taxon>
        <taxon>Mycobacteriales</taxon>
        <taxon>Mycobacteriaceae</taxon>
        <taxon>Mycolicibacter</taxon>
    </lineage>
</organism>
<dbReference type="PROSITE" id="PS00455">
    <property type="entry name" value="AMP_BINDING"/>
    <property type="match status" value="1"/>
</dbReference>
<dbReference type="InterPro" id="IPR000873">
    <property type="entry name" value="AMP-dep_synth/lig_dom"/>
</dbReference>
<gene>
    <name evidence="2" type="ORF">K5L39_02740</name>
</gene>
<dbReference type="Pfam" id="PF00501">
    <property type="entry name" value="AMP-binding"/>
    <property type="match status" value="1"/>
</dbReference>
<reference evidence="2 3" key="1">
    <citation type="submission" date="2023-12" db="EMBL/GenBank/DDBJ databases">
        <title>Description of new species of Mycobacterium terrae complex isolated from sewage at the Sao Paulo Zoological Park Foundation in Brazil.</title>
        <authorList>
            <person name="Romagnoli C.L."/>
            <person name="Conceicao E.C."/>
            <person name="Machado E."/>
            <person name="Barreto L.B.P.F."/>
            <person name="Sharma A."/>
            <person name="Silva N.M."/>
            <person name="Marques L.E."/>
            <person name="Juliana M.A."/>
            <person name="Lourenco M.C.S."/>
            <person name="Digiampietri L.A."/>
            <person name="Suffys P.N."/>
            <person name="Viana-Niero C."/>
        </authorList>
    </citation>
    <scope>NUCLEOTIDE SEQUENCE [LARGE SCALE GENOMIC DNA]</scope>
    <source>
        <strain evidence="2 3">MYC017</strain>
    </source>
</reference>
<keyword evidence="3" id="KW-1185">Reference proteome</keyword>
<comment type="caution">
    <text evidence="2">The sequence shown here is derived from an EMBL/GenBank/DDBJ whole genome shotgun (WGS) entry which is preliminary data.</text>
</comment>
<dbReference type="Proteomes" id="UP001299283">
    <property type="component" value="Unassembled WGS sequence"/>
</dbReference>
<dbReference type="InterPro" id="IPR020845">
    <property type="entry name" value="AMP-binding_CS"/>
</dbReference>
<dbReference type="PANTHER" id="PTHR43767:SF10">
    <property type="entry name" value="SURFACTIN SYNTHASE SUBUNIT 1"/>
    <property type="match status" value="1"/>
</dbReference>
<dbReference type="CDD" id="cd04433">
    <property type="entry name" value="AFD_class_I"/>
    <property type="match status" value="1"/>
</dbReference>